<dbReference type="AlphaFoldDB" id="A0A7J5Z3N2"/>
<dbReference type="Proteomes" id="UP000518266">
    <property type="component" value="Unassembled WGS sequence"/>
</dbReference>
<evidence type="ECO:0000256" key="1">
    <source>
        <dbReference type="SAM" id="MobiDB-lite"/>
    </source>
</evidence>
<comment type="caution">
    <text evidence="2">The sequence shown here is derived from an EMBL/GenBank/DDBJ whole genome shotgun (WGS) entry which is preliminary data.</text>
</comment>
<evidence type="ECO:0000313" key="3">
    <source>
        <dbReference type="Proteomes" id="UP000518266"/>
    </source>
</evidence>
<organism evidence="2 3">
    <name type="scientific">Dissostichus mawsoni</name>
    <name type="common">Antarctic cod</name>
    <dbReference type="NCBI Taxonomy" id="36200"/>
    <lineage>
        <taxon>Eukaryota</taxon>
        <taxon>Metazoa</taxon>
        <taxon>Chordata</taxon>
        <taxon>Craniata</taxon>
        <taxon>Vertebrata</taxon>
        <taxon>Euteleostomi</taxon>
        <taxon>Actinopterygii</taxon>
        <taxon>Neopterygii</taxon>
        <taxon>Teleostei</taxon>
        <taxon>Neoteleostei</taxon>
        <taxon>Acanthomorphata</taxon>
        <taxon>Eupercaria</taxon>
        <taxon>Perciformes</taxon>
        <taxon>Notothenioidei</taxon>
        <taxon>Nototheniidae</taxon>
        <taxon>Dissostichus</taxon>
    </lineage>
</organism>
<keyword evidence="3" id="KW-1185">Reference proteome</keyword>
<name>A0A7J5Z3N2_DISMA</name>
<accession>A0A7J5Z3N2</accession>
<feature type="region of interest" description="Disordered" evidence="1">
    <location>
        <begin position="168"/>
        <end position="199"/>
    </location>
</feature>
<evidence type="ECO:0000313" key="2">
    <source>
        <dbReference type="EMBL" id="KAF3855397.1"/>
    </source>
</evidence>
<gene>
    <name evidence="2" type="ORF">F7725_023452</name>
</gene>
<sequence>MLLQVNTSTVPNSTSTSSSSSFSSLLLFLPLRRLTRAGISCISNVRSPPQEPHFGTCMFSGGCEMKRAQNLLRTERDLLHEARENGVSVSGFRLLVFLLTSTSIFLLHLPCGNPLPPLVFPQKLLSVMQLVFLPEKLDSSTTLMKNERSSGTFSSGTLLVLNEARYRSGSRSPSLRPSRTTSISRVLDTGSERNSGVRHKNNSVCRGRLFTTQTIKTPLLVKF</sequence>
<feature type="compositionally biased region" description="Low complexity" evidence="1">
    <location>
        <begin position="168"/>
        <end position="185"/>
    </location>
</feature>
<proteinExistence type="predicted"/>
<protein>
    <submittedName>
        <fullName evidence="2">Uncharacterized protein</fullName>
    </submittedName>
</protein>
<reference evidence="2 3" key="1">
    <citation type="submission" date="2020-03" db="EMBL/GenBank/DDBJ databases">
        <title>Dissostichus mawsoni Genome sequencing and assembly.</title>
        <authorList>
            <person name="Park H."/>
        </authorList>
    </citation>
    <scope>NUCLEOTIDE SEQUENCE [LARGE SCALE GENOMIC DNA]</scope>
    <source>
        <strain evidence="2">DM0001</strain>
        <tissue evidence="2">Muscle</tissue>
    </source>
</reference>
<dbReference type="EMBL" id="JAAKFY010000007">
    <property type="protein sequence ID" value="KAF3855397.1"/>
    <property type="molecule type" value="Genomic_DNA"/>
</dbReference>
<feature type="region of interest" description="Disordered" evidence="1">
    <location>
        <begin position="1"/>
        <end position="20"/>
    </location>
</feature>